<name>A0AAV4EKF0_9GAST</name>
<evidence type="ECO:0000313" key="2">
    <source>
        <dbReference type="EMBL" id="GFR60933.1"/>
    </source>
</evidence>
<proteinExistence type="predicted"/>
<feature type="compositionally biased region" description="Polar residues" evidence="1">
    <location>
        <begin position="14"/>
        <end position="26"/>
    </location>
</feature>
<feature type="compositionally biased region" description="Low complexity" evidence="1">
    <location>
        <begin position="27"/>
        <end position="37"/>
    </location>
</feature>
<gene>
    <name evidence="2" type="ORF">ElyMa_000091900</name>
</gene>
<dbReference type="Proteomes" id="UP000762676">
    <property type="component" value="Unassembled WGS sequence"/>
</dbReference>
<keyword evidence="3" id="KW-1185">Reference proteome</keyword>
<dbReference type="EMBL" id="BMAT01000162">
    <property type="protein sequence ID" value="GFR60933.1"/>
    <property type="molecule type" value="Genomic_DNA"/>
</dbReference>
<accession>A0AAV4EKF0</accession>
<reference evidence="2 3" key="1">
    <citation type="journal article" date="2021" name="Elife">
        <title>Chloroplast acquisition without the gene transfer in kleptoplastic sea slugs, Plakobranchus ocellatus.</title>
        <authorList>
            <person name="Maeda T."/>
            <person name="Takahashi S."/>
            <person name="Yoshida T."/>
            <person name="Shimamura S."/>
            <person name="Takaki Y."/>
            <person name="Nagai Y."/>
            <person name="Toyoda A."/>
            <person name="Suzuki Y."/>
            <person name="Arimoto A."/>
            <person name="Ishii H."/>
            <person name="Satoh N."/>
            <person name="Nishiyama T."/>
            <person name="Hasebe M."/>
            <person name="Maruyama T."/>
            <person name="Minagawa J."/>
            <person name="Obokata J."/>
            <person name="Shigenobu S."/>
        </authorList>
    </citation>
    <scope>NUCLEOTIDE SEQUENCE [LARGE SCALE GENOMIC DNA]</scope>
</reference>
<sequence>MVNHTAIRTGGDGSSDNITTASECSVSDSNNNNSSSDSDNDLDIEYSCIVRVLAANKQTVRRKRSSS</sequence>
<evidence type="ECO:0000256" key="1">
    <source>
        <dbReference type="SAM" id="MobiDB-lite"/>
    </source>
</evidence>
<evidence type="ECO:0000313" key="3">
    <source>
        <dbReference type="Proteomes" id="UP000762676"/>
    </source>
</evidence>
<protein>
    <submittedName>
        <fullName evidence="2">Uncharacterized protein</fullName>
    </submittedName>
</protein>
<organism evidence="2 3">
    <name type="scientific">Elysia marginata</name>
    <dbReference type="NCBI Taxonomy" id="1093978"/>
    <lineage>
        <taxon>Eukaryota</taxon>
        <taxon>Metazoa</taxon>
        <taxon>Spiralia</taxon>
        <taxon>Lophotrochozoa</taxon>
        <taxon>Mollusca</taxon>
        <taxon>Gastropoda</taxon>
        <taxon>Heterobranchia</taxon>
        <taxon>Euthyneura</taxon>
        <taxon>Panpulmonata</taxon>
        <taxon>Sacoglossa</taxon>
        <taxon>Placobranchoidea</taxon>
        <taxon>Plakobranchidae</taxon>
        <taxon>Elysia</taxon>
    </lineage>
</organism>
<comment type="caution">
    <text evidence="2">The sequence shown here is derived from an EMBL/GenBank/DDBJ whole genome shotgun (WGS) entry which is preliminary data.</text>
</comment>
<dbReference type="AlphaFoldDB" id="A0AAV4EKF0"/>
<feature type="region of interest" description="Disordered" evidence="1">
    <location>
        <begin position="1"/>
        <end position="41"/>
    </location>
</feature>